<gene>
    <name evidence="1" type="ORF">EZS28_005419</name>
</gene>
<feature type="non-terminal residue" evidence="1">
    <location>
        <position position="258"/>
    </location>
</feature>
<comment type="caution">
    <text evidence="1">The sequence shown here is derived from an EMBL/GenBank/DDBJ whole genome shotgun (WGS) entry which is preliminary data.</text>
</comment>
<dbReference type="Proteomes" id="UP000324800">
    <property type="component" value="Unassembled WGS sequence"/>
</dbReference>
<sequence>MNLIRDIKSKHANPVMKELYEEDKSRLQAIDGAITNGFRKTIQILQLQVSRNQLQPIFSYELTCSSVRTPLQSRDLIIDEQETPQARRQIGNYFEEERGIQNEKLSRRAYSIHKCKEVPRETAQVGPEQIVKDIYLSHLNLEIQKFIIVIAWRTVDSRKKGENFMFNSDNYIKLLALITQEEENDIKIIMEEPLMRYKSCISKIYKRREIIRIMDVLIQNVSISNIDKVLWNSIEKLYRINKDFVRLSDKLESDIGPD</sequence>
<reference evidence="1 2" key="1">
    <citation type="submission" date="2019-03" db="EMBL/GenBank/DDBJ databases">
        <title>Single cell metagenomics reveals metabolic interactions within the superorganism composed of flagellate Streblomastix strix and complex community of Bacteroidetes bacteria on its surface.</title>
        <authorList>
            <person name="Treitli S.C."/>
            <person name="Kolisko M."/>
            <person name="Husnik F."/>
            <person name="Keeling P."/>
            <person name="Hampl V."/>
        </authorList>
    </citation>
    <scope>NUCLEOTIDE SEQUENCE [LARGE SCALE GENOMIC DNA]</scope>
    <source>
        <strain evidence="1">ST1C</strain>
    </source>
</reference>
<evidence type="ECO:0000313" key="2">
    <source>
        <dbReference type="Proteomes" id="UP000324800"/>
    </source>
</evidence>
<dbReference type="EMBL" id="SNRW01000829">
    <property type="protein sequence ID" value="KAA6399050.1"/>
    <property type="molecule type" value="Genomic_DNA"/>
</dbReference>
<organism evidence="1 2">
    <name type="scientific">Streblomastix strix</name>
    <dbReference type="NCBI Taxonomy" id="222440"/>
    <lineage>
        <taxon>Eukaryota</taxon>
        <taxon>Metamonada</taxon>
        <taxon>Preaxostyla</taxon>
        <taxon>Oxymonadida</taxon>
        <taxon>Streblomastigidae</taxon>
        <taxon>Streblomastix</taxon>
    </lineage>
</organism>
<proteinExistence type="predicted"/>
<name>A0A5J4WVS5_9EUKA</name>
<accession>A0A5J4WVS5</accession>
<dbReference type="AlphaFoldDB" id="A0A5J4WVS5"/>
<protein>
    <submittedName>
        <fullName evidence="1">Uncharacterized protein</fullName>
    </submittedName>
</protein>
<evidence type="ECO:0000313" key="1">
    <source>
        <dbReference type="EMBL" id="KAA6399050.1"/>
    </source>
</evidence>